<evidence type="ECO:0000313" key="2">
    <source>
        <dbReference type="Proteomes" id="UP000519023"/>
    </source>
</evidence>
<dbReference type="GO" id="GO:0106300">
    <property type="term" value="P:protein-DNA covalent cross-linking repair"/>
    <property type="evidence" value="ECO:0007669"/>
    <property type="project" value="InterPro"/>
</dbReference>
<reference evidence="1 2" key="1">
    <citation type="submission" date="2020-04" db="EMBL/GenBank/DDBJ databases">
        <title>Sphingobium sp. AR-3-1 isolated from Arctic soil.</title>
        <authorList>
            <person name="Dahal R.H."/>
            <person name="Chaudhary D.K."/>
        </authorList>
    </citation>
    <scope>NUCLEOTIDE SEQUENCE [LARGE SCALE GENOMIC DNA]</scope>
    <source>
        <strain evidence="1 2">AR-3-1</strain>
    </source>
</reference>
<comment type="caution">
    <text evidence="1">The sequence shown here is derived from an EMBL/GenBank/DDBJ whole genome shotgun (WGS) entry which is preliminary data.</text>
</comment>
<accession>A0A7X9WYS1</accession>
<dbReference type="GO" id="GO:0003697">
    <property type="term" value="F:single-stranded DNA binding"/>
    <property type="evidence" value="ECO:0007669"/>
    <property type="project" value="InterPro"/>
</dbReference>
<protein>
    <submittedName>
        <fullName evidence="1">DUF159 family protein</fullName>
    </submittedName>
</protein>
<dbReference type="Proteomes" id="UP000519023">
    <property type="component" value="Unassembled WGS sequence"/>
</dbReference>
<name>A0A7X9WYS1_9SPHN</name>
<organism evidence="1 2">
    <name type="scientific">Sphingobium psychrophilum</name>
    <dbReference type="NCBI Taxonomy" id="2728834"/>
    <lineage>
        <taxon>Bacteria</taxon>
        <taxon>Pseudomonadati</taxon>
        <taxon>Pseudomonadota</taxon>
        <taxon>Alphaproteobacteria</taxon>
        <taxon>Sphingomonadales</taxon>
        <taxon>Sphingomonadaceae</taxon>
        <taxon>Sphingobium</taxon>
    </lineage>
</organism>
<dbReference type="Pfam" id="PF02586">
    <property type="entry name" value="SRAP"/>
    <property type="match status" value="1"/>
</dbReference>
<sequence>MCNHYRTDPDKIPSWRDYAGFDIRQPNAAFATDVWPKKPGMIVRNDDGVIRSDVMSWGVPAHVKGKSGKLLEKRVTNVRNLSSPFWKSMLANPPQRCLVPFSTFAEPRIGEGRDEWWFNVIDQPIAAFAGIWRQSDHGPVYAFLTCQPNALVAPLHPKAMPVIVEPADYQAWLSTDYDRACAMARAYPAARMTVQG</sequence>
<dbReference type="EMBL" id="JABBFV010000020">
    <property type="protein sequence ID" value="NML12387.1"/>
    <property type="molecule type" value="Genomic_DNA"/>
</dbReference>
<gene>
    <name evidence="1" type="ORF">HHL08_19985</name>
</gene>
<dbReference type="Gene3D" id="3.90.1680.10">
    <property type="entry name" value="SOS response associated peptidase-like"/>
    <property type="match status" value="1"/>
</dbReference>
<dbReference type="InterPro" id="IPR036590">
    <property type="entry name" value="SRAP-like"/>
</dbReference>
<dbReference type="InterPro" id="IPR003738">
    <property type="entry name" value="SRAP"/>
</dbReference>
<evidence type="ECO:0000313" key="1">
    <source>
        <dbReference type="EMBL" id="NML12387.1"/>
    </source>
</evidence>
<proteinExistence type="predicted"/>
<dbReference type="AlphaFoldDB" id="A0A7X9WYS1"/>
<dbReference type="SUPFAM" id="SSF143081">
    <property type="entry name" value="BB1717-like"/>
    <property type="match status" value="1"/>
</dbReference>
<dbReference type="RefSeq" id="WP_169574787.1">
    <property type="nucleotide sequence ID" value="NZ_JABBFV010000020.1"/>
</dbReference>
<keyword evidence="2" id="KW-1185">Reference proteome</keyword>